<evidence type="ECO:0000313" key="3">
    <source>
        <dbReference type="Proteomes" id="UP000433876"/>
    </source>
</evidence>
<proteinExistence type="predicted"/>
<comment type="caution">
    <text evidence="2">The sequence shown here is derived from an EMBL/GenBank/DDBJ whole genome shotgun (WGS) entry which is preliminary data.</text>
</comment>
<accession>A0A8S8ZVC9</accession>
<dbReference type="AlphaFoldDB" id="A0A8S8ZVC9"/>
<evidence type="ECO:0000256" key="1">
    <source>
        <dbReference type="SAM" id="MobiDB-lite"/>
    </source>
</evidence>
<evidence type="ECO:0000313" key="2">
    <source>
        <dbReference type="EMBL" id="KAA8632541.1"/>
    </source>
</evidence>
<organism evidence="2 3">
    <name type="scientific">Sordaria macrospora</name>
    <dbReference type="NCBI Taxonomy" id="5147"/>
    <lineage>
        <taxon>Eukaryota</taxon>
        <taxon>Fungi</taxon>
        <taxon>Dikarya</taxon>
        <taxon>Ascomycota</taxon>
        <taxon>Pezizomycotina</taxon>
        <taxon>Sordariomycetes</taxon>
        <taxon>Sordariomycetidae</taxon>
        <taxon>Sordariales</taxon>
        <taxon>Sordariaceae</taxon>
        <taxon>Sordaria</taxon>
    </lineage>
</organism>
<gene>
    <name evidence="2" type="ORF">SMACR_07499</name>
</gene>
<dbReference type="Proteomes" id="UP000433876">
    <property type="component" value="Unassembled WGS sequence"/>
</dbReference>
<dbReference type="EMBL" id="NMPR01000053">
    <property type="protein sequence ID" value="KAA8632541.1"/>
    <property type="molecule type" value="Genomic_DNA"/>
</dbReference>
<reference evidence="2 3" key="1">
    <citation type="submission" date="2017-07" db="EMBL/GenBank/DDBJ databases">
        <title>Genome sequence of the Sordaria macrospora wild type strain R19027.</title>
        <authorList>
            <person name="Nowrousian M."/>
            <person name="Teichert I."/>
            <person name="Kueck U."/>
        </authorList>
    </citation>
    <scope>NUCLEOTIDE SEQUENCE [LARGE SCALE GENOMIC DNA]</scope>
    <source>
        <strain evidence="2 3">R19027</strain>
        <tissue evidence="2">Mycelium</tissue>
    </source>
</reference>
<protein>
    <submittedName>
        <fullName evidence="2">Uncharacterized protein</fullName>
    </submittedName>
</protein>
<feature type="compositionally biased region" description="Low complexity" evidence="1">
    <location>
        <begin position="1"/>
        <end position="14"/>
    </location>
</feature>
<sequence>MLAAATQPPATSQQNPLPALSTLTLDTFTSEDEPPGSHEDHSQALEPEGSKPYPTTIPDQVEAHILCAECTQLIAKSRIIQEFMGTAEPEDAYTIWKRLRGGERTELISHSHALPSIPAFEAGTTCHLCSLVRHMLPCDAVEHGCGFIDVEVAEDRSQNYVPVIFVVAPSSPPDTGSVTGDPTHEPRMVGILLKRYRGK</sequence>
<name>A0A8S8ZVC9_SORMA</name>
<dbReference type="VEuPathDB" id="FungiDB:SMAC_07499"/>
<feature type="region of interest" description="Disordered" evidence="1">
    <location>
        <begin position="1"/>
        <end position="56"/>
    </location>
</feature>